<name>A0A6A6CUK5_ZASCE</name>
<evidence type="ECO:0000259" key="4">
    <source>
        <dbReference type="Pfam" id="PF13087"/>
    </source>
</evidence>
<protein>
    <submittedName>
        <fullName evidence="5">Uncharacterized protein</fullName>
    </submittedName>
</protein>
<dbReference type="EMBL" id="ML993587">
    <property type="protein sequence ID" value="KAF2169502.1"/>
    <property type="molecule type" value="Genomic_DNA"/>
</dbReference>
<evidence type="ECO:0000256" key="2">
    <source>
        <dbReference type="SAM" id="Phobius"/>
    </source>
</evidence>
<keyword evidence="1" id="KW-0378">Hydrolase</keyword>
<dbReference type="InterPro" id="IPR041679">
    <property type="entry name" value="DNA2/NAM7-like_C"/>
</dbReference>
<dbReference type="GeneID" id="54565242"/>
<organism evidence="5 6">
    <name type="scientific">Zasmidium cellare ATCC 36951</name>
    <dbReference type="NCBI Taxonomy" id="1080233"/>
    <lineage>
        <taxon>Eukaryota</taxon>
        <taxon>Fungi</taxon>
        <taxon>Dikarya</taxon>
        <taxon>Ascomycota</taxon>
        <taxon>Pezizomycotina</taxon>
        <taxon>Dothideomycetes</taxon>
        <taxon>Dothideomycetidae</taxon>
        <taxon>Mycosphaerellales</taxon>
        <taxon>Mycosphaerellaceae</taxon>
        <taxon>Zasmidium</taxon>
    </lineage>
</organism>
<dbReference type="InterPro" id="IPR047187">
    <property type="entry name" value="SF1_C_Upf1"/>
</dbReference>
<dbReference type="Pfam" id="PF13086">
    <property type="entry name" value="AAA_11"/>
    <property type="match status" value="1"/>
</dbReference>
<keyword evidence="2" id="KW-0812">Transmembrane</keyword>
<dbReference type="RefSeq" id="XP_033670391.1">
    <property type="nucleotide sequence ID" value="XM_033811970.1"/>
</dbReference>
<evidence type="ECO:0000313" key="5">
    <source>
        <dbReference type="EMBL" id="KAF2169502.1"/>
    </source>
</evidence>
<dbReference type="OrthoDB" id="3946031at2759"/>
<proteinExistence type="predicted"/>
<dbReference type="PANTHER" id="PTHR10887:SF495">
    <property type="entry name" value="HELICASE SENATAXIN ISOFORM X1-RELATED"/>
    <property type="match status" value="1"/>
</dbReference>
<dbReference type="Pfam" id="PF13087">
    <property type="entry name" value="AAA_12"/>
    <property type="match status" value="1"/>
</dbReference>
<dbReference type="InterPro" id="IPR045055">
    <property type="entry name" value="DNA2/NAM7-like"/>
</dbReference>
<accession>A0A6A6CUK5</accession>
<dbReference type="AlphaFoldDB" id="A0A6A6CUK5"/>
<keyword evidence="1" id="KW-0067">ATP-binding</keyword>
<feature type="domain" description="DNA2/NAM7 helicase helicase" evidence="3">
    <location>
        <begin position="9"/>
        <end position="228"/>
    </location>
</feature>
<reference evidence="5" key="1">
    <citation type="journal article" date="2020" name="Stud. Mycol.">
        <title>101 Dothideomycetes genomes: a test case for predicting lifestyles and emergence of pathogens.</title>
        <authorList>
            <person name="Haridas S."/>
            <person name="Albert R."/>
            <person name="Binder M."/>
            <person name="Bloem J."/>
            <person name="Labutti K."/>
            <person name="Salamov A."/>
            <person name="Andreopoulos B."/>
            <person name="Baker S."/>
            <person name="Barry K."/>
            <person name="Bills G."/>
            <person name="Bluhm B."/>
            <person name="Cannon C."/>
            <person name="Castanera R."/>
            <person name="Culley D."/>
            <person name="Daum C."/>
            <person name="Ezra D."/>
            <person name="Gonzalez J."/>
            <person name="Henrissat B."/>
            <person name="Kuo A."/>
            <person name="Liang C."/>
            <person name="Lipzen A."/>
            <person name="Lutzoni F."/>
            <person name="Magnuson J."/>
            <person name="Mondo S."/>
            <person name="Nolan M."/>
            <person name="Ohm R."/>
            <person name="Pangilinan J."/>
            <person name="Park H.-J."/>
            <person name="Ramirez L."/>
            <person name="Alfaro M."/>
            <person name="Sun H."/>
            <person name="Tritt A."/>
            <person name="Yoshinaga Y."/>
            <person name="Zwiers L.-H."/>
            <person name="Turgeon B."/>
            <person name="Goodwin S."/>
            <person name="Spatafora J."/>
            <person name="Crous P."/>
            <person name="Grigoriev I."/>
        </authorList>
    </citation>
    <scope>NUCLEOTIDE SEQUENCE</scope>
    <source>
        <strain evidence="5">ATCC 36951</strain>
    </source>
</reference>
<keyword evidence="6" id="KW-1185">Reference proteome</keyword>
<dbReference type="CDD" id="cd18808">
    <property type="entry name" value="SF1_C_Upf1"/>
    <property type="match status" value="1"/>
</dbReference>
<evidence type="ECO:0000256" key="1">
    <source>
        <dbReference type="ARBA" id="ARBA00022806"/>
    </source>
</evidence>
<dbReference type="SUPFAM" id="SSF52540">
    <property type="entry name" value="P-loop containing nucleoside triphosphate hydrolases"/>
    <property type="match status" value="1"/>
</dbReference>
<keyword evidence="1" id="KW-0547">Nucleotide-binding</keyword>
<keyword evidence="2" id="KW-0472">Membrane</keyword>
<evidence type="ECO:0000313" key="6">
    <source>
        <dbReference type="Proteomes" id="UP000799537"/>
    </source>
</evidence>
<sequence>MRGVRTNTLILEGYPGTGKTHTLAITVIVLMLIGTRVIITSQSNNGVQALFEKILALIQTYPELQHLQDQVVQLRSERDEQTYAQYEQSGDLRRSVKFAAANFWMSGRIATYCKSHPDEPVVLQYHAHIKARRAGKEDDSLPPWSKVLNILRGMVFDASLLVACTTYVAGGLNPKGHTQFKANAIFLDEAGQAVEADMLMAVIPHIGKLHLLVLCGDVQQLGPVAKSEDHNPLYRILATSTLKRLLDGWPQITRVPLTYNYRGHPSTYAMSNCVFYGGIMKPGHPVSHWDTELAQTITRILKQKVTRATRYPLQALDANNRQLFLNVDSPSEREVHGTSYFNQGGILAVEGLVKMLHEGGIALKDIGIITMYKEDLRLLVQQLRLNGFDDVEVGKVDLGYGVRVATVDSFQGKEKPVMIVHFVAAHKYGLGGDPFGFVKQQLRLNVATTRSQEFQFLVGNMSCWQPWRASRTTDDCKHMAHVIDWIINSHQMVDWSTVEGLLDDDKVKWVDEKSS</sequence>
<dbReference type="Gene3D" id="3.40.50.300">
    <property type="entry name" value="P-loop containing nucleotide triphosphate hydrolases"/>
    <property type="match status" value="2"/>
</dbReference>
<dbReference type="InterPro" id="IPR027417">
    <property type="entry name" value="P-loop_NTPase"/>
</dbReference>
<dbReference type="Proteomes" id="UP000799537">
    <property type="component" value="Unassembled WGS sequence"/>
</dbReference>
<keyword evidence="1" id="KW-0347">Helicase</keyword>
<gene>
    <name evidence="5" type="ORF">M409DRAFT_52043</name>
</gene>
<keyword evidence="2" id="KW-1133">Transmembrane helix</keyword>
<feature type="domain" description="DNA2/NAM7 helicase-like C-terminal" evidence="4">
    <location>
        <begin position="238"/>
        <end position="461"/>
    </location>
</feature>
<dbReference type="GO" id="GO:0004386">
    <property type="term" value="F:helicase activity"/>
    <property type="evidence" value="ECO:0007669"/>
    <property type="project" value="InterPro"/>
</dbReference>
<dbReference type="InterPro" id="IPR041677">
    <property type="entry name" value="DNA2/NAM7_AAA_11"/>
</dbReference>
<feature type="transmembrane region" description="Helical" evidence="2">
    <location>
        <begin position="21"/>
        <end position="39"/>
    </location>
</feature>
<dbReference type="PANTHER" id="PTHR10887">
    <property type="entry name" value="DNA2/NAM7 HELICASE FAMILY"/>
    <property type="match status" value="1"/>
</dbReference>
<evidence type="ECO:0000259" key="3">
    <source>
        <dbReference type="Pfam" id="PF13086"/>
    </source>
</evidence>